<proteinExistence type="predicted"/>
<evidence type="ECO:0000313" key="1">
    <source>
        <dbReference type="EMBL" id="CRY54384.1"/>
    </source>
</evidence>
<dbReference type="EMBL" id="CWJI01000002">
    <property type="protein sequence ID" value="CRY54384.1"/>
    <property type="molecule type" value="Genomic_DNA"/>
</dbReference>
<dbReference type="Proteomes" id="UP000043316">
    <property type="component" value="Unassembled WGS sequence"/>
</dbReference>
<accession>A0A0H5LTA2</accession>
<name>A0A0H5LTA2_YERIN</name>
<protein>
    <submittedName>
        <fullName evidence="1">Uncharacterized protein</fullName>
    </submittedName>
</protein>
<gene>
    <name evidence="1" type="ORF">ERS008476_01305</name>
</gene>
<evidence type="ECO:0000313" key="2">
    <source>
        <dbReference type="Proteomes" id="UP000043316"/>
    </source>
</evidence>
<sequence length="56" mass="6342">MNLAESVGRHKTRPRREYLNGGLKLGFAITQGGMSAVIRQRIKPHCADIRQIRIIL</sequence>
<organism evidence="1 2">
    <name type="scientific">Yersinia intermedia</name>
    <dbReference type="NCBI Taxonomy" id="631"/>
    <lineage>
        <taxon>Bacteria</taxon>
        <taxon>Pseudomonadati</taxon>
        <taxon>Pseudomonadota</taxon>
        <taxon>Gammaproteobacteria</taxon>
        <taxon>Enterobacterales</taxon>
        <taxon>Yersiniaceae</taxon>
        <taxon>Yersinia</taxon>
    </lineage>
</organism>
<dbReference type="AlphaFoldDB" id="A0A0H5LTA2"/>
<reference evidence="2" key="1">
    <citation type="submission" date="2015-03" db="EMBL/GenBank/DDBJ databases">
        <authorList>
            <consortium name="Pathogen Informatics"/>
        </authorList>
    </citation>
    <scope>NUCLEOTIDE SEQUENCE [LARGE SCALE GENOMIC DNA]</scope>
    <source>
        <strain evidence="2">R148</strain>
    </source>
</reference>